<dbReference type="Proteomes" id="UP000242705">
    <property type="component" value="Unassembled WGS sequence"/>
</dbReference>
<dbReference type="CDD" id="cd02909">
    <property type="entry name" value="cupin_pirin_N"/>
    <property type="match status" value="1"/>
</dbReference>
<dbReference type="InterPro" id="IPR003829">
    <property type="entry name" value="Pirin_N_dom"/>
</dbReference>
<comment type="cofactor">
    <cofactor evidence="2">
        <name>Fe cation</name>
        <dbReference type="ChEBI" id="CHEBI:24875"/>
    </cofactor>
    <text evidence="2">Binds 1 Fe cation per subunit.</text>
</comment>
<accession>A0A2T2X4U8</accession>
<dbReference type="PIRSF" id="PIRSF006232">
    <property type="entry name" value="Pirin"/>
    <property type="match status" value="1"/>
</dbReference>
<proteinExistence type="inferred from homology"/>
<feature type="binding site" evidence="2">
    <location>
        <position position="127"/>
    </location>
    <ligand>
        <name>Fe cation</name>
        <dbReference type="ChEBI" id="CHEBI:24875"/>
    </ligand>
</feature>
<dbReference type="EMBL" id="PXYX01000002">
    <property type="protein sequence ID" value="PSR29524.1"/>
    <property type="molecule type" value="Genomic_DNA"/>
</dbReference>
<gene>
    <name evidence="6" type="ORF">C7B47_02050</name>
</gene>
<protein>
    <submittedName>
        <fullName evidence="6">Pirin family protein</fullName>
    </submittedName>
</protein>
<keyword evidence="2" id="KW-0479">Metal-binding</keyword>
<evidence type="ECO:0000256" key="2">
    <source>
        <dbReference type="PIRSR" id="PIRSR006232-1"/>
    </source>
</evidence>
<dbReference type="Gene3D" id="2.60.120.10">
    <property type="entry name" value="Jelly Rolls"/>
    <property type="match status" value="2"/>
</dbReference>
<feature type="binding site" evidence="2">
    <location>
        <position position="85"/>
    </location>
    <ligand>
        <name>Fe cation</name>
        <dbReference type="ChEBI" id="CHEBI:24875"/>
    </ligand>
</feature>
<evidence type="ECO:0000259" key="5">
    <source>
        <dbReference type="Pfam" id="PF05726"/>
    </source>
</evidence>
<dbReference type="GO" id="GO:0046872">
    <property type="term" value="F:metal ion binding"/>
    <property type="evidence" value="ECO:0007669"/>
    <property type="project" value="UniProtKB-KW"/>
</dbReference>
<keyword evidence="2" id="KW-0408">Iron</keyword>
<dbReference type="InterPro" id="IPR011051">
    <property type="entry name" value="RmlC_Cupin_sf"/>
</dbReference>
<comment type="caution">
    <text evidence="6">The sequence shown here is derived from an EMBL/GenBank/DDBJ whole genome shotgun (WGS) entry which is preliminary data.</text>
</comment>
<dbReference type="PANTHER" id="PTHR13903">
    <property type="entry name" value="PIRIN-RELATED"/>
    <property type="match status" value="1"/>
</dbReference>
<dbReference type="AlphaFoldDB" id="A0A2T2X4U8"/>
<evidence type="ECO:0000256" key="1">
    <source>
        <dbReference type="ARBA" id="ARBA00008416"/>
    </source>
</evidence>
<dbReference type="InterPro" id="IPR014710">
    <property type="entry name" value="RmlC-like_jellyroll"/>
</dbReference>
<dbReference type="CDD" id="cd02247">
    <property type="entry name" value="cupin_pirin_C"/>
    <property type="match status" value="1"/>
</dbReference>
<organism evidence="6 7">
    <name type="scientific">Sulfobacillus thermosulfidooxidans</name>
    <dbReference type="NCBI Taxonomy" id="28034"/>
    <lineage>
        <taxon>Bacteria</taxon>
        <taxon>Bacillati</taxon>
        <taxon>Bacillota</taxon>
        <taxon>Clostridia</taxon>
        <taxon>Eubacteriales</taxon>
        <taxon>Clostridiales Family XVII. Incertae Sedis</taxon>
        <taxon>Sulfobacillus</taxon>
    </lineage>
</organism>
<feature type="binding site" evidence="2">
    <location>
        <position position="83"/>
    </location>
    <ligand>
        <name>Fe cation</name>
        <dbReference type="ChEBI" id="CHEBI:24875"/>
    </ligand>
</feature>
<dbReference type="Pfam" id="PF02678">
    <property type="entry name" value="Pirin"/>
    <property type="match status" value="1"/>
</dbReference>
<dbReference type="SUPFAM" id="SSF51182">
    <property type="entry name" value="RmlC-like cupins"/>
    <property type="match status" value="1"/>
</dbReference>
<feature type="domain" description="Pirin N-terminal" evidence="4">
    <location>
        <begin position="54"/>
        <end position="149"/>
    </location>
</feature>
<evidence type="ECO:0000313" key="6">
    <source>
        <dbReference type="EMBL" id="PSR29524.1"/>
    </source>
</evidence>
<comment type="similarity">
    <text evidence="1 3">Belongs to the pirin family.</text>
</comment>
<evidence type="ECO:0000313" key="7">
    <source>
        <dbReference type="Proteomes" id="UP000242705"/>
    </source>
</evidence>
<dbReference type="InterPro" id="IPR008778">
    <property type="entry name" value="Pirin_C_dom"/>
</dbReference>
<evidence type="ECO:0000256" key="3">
    <source>
        <dbReference type="RuleBase" id="RU003457"/>
    </source>
</evidence>
<dbReference type="InterPro" id="IPR012093">
    <property type="entry name" value="Pirin"/>
</dbReference>
<dbReference type="Pfam" id="PF05726">
    <property type="entry name" value="Pirin_C"/>
    <property type="match status" value="1"/>
</dbReference>
<reference evidence="6 7" key="1">
    <citation type="journal article" date="2014" name="BMC Genomics">
        <title>Comparison of environmental and isolate Sulfobacillus genomes reveals diverse carbon, sulfur, nitrogen, and hydrogen metabolisms.</title>
        <authorList>
            <person name="Justice N.B."/>
            <person name="Norman A."/>
            <person name="Brown C.T."/>
            <person name="Singh A."/>
            <person name="Thomas B.C."/>
            <person name="Banfield J.F."/>
        </authorList>
    </citation>
    <scope>NUCLEOTIDE SEQUENCE [LARGE SCALE GENOMIC DNA]</scope>
    <source>
        <strain evidence="6">AMDSBA5</strain>
    </source>
</reference>
<feature type="domain" description="Pirin C-terminal" evidence="5">
    <location>
        <begin position="204"/>
        <end position="313"/>
    </location>
</feature>
<feature type="binding site" evidence="2">
    <location>
        <position position="129"/>
    </location>
    <ligand>
        <name>Fe cation</name>
        <dbReference type="ChEBI" id="CHEBI:24875"/>
    </ligand>
</feature>
<dbReference type="PANTHER" id="PTHR13903:SF8">
    <property type="entry name" value="PIRIN"/>
    <property type="match status" value="1"/>
</dbReference>
<evidence type="ECO:0000259" key="4">
    <source>
        <dbReference type="Pfam" id="PF02678"/>
    </source>
</evidence>
<sequence length="330" mass="35624">MPAVEPDNIWLLPRLEEPDVIGRPKPVIVRTTAPSLLEGAGFPVRRPFPSRDIPFTMSDPFLLLDHMGAVEYAPGEAKGAPWHPHRGFETVTYILDGAFRHRDSHGGGGLITNGATQWMTAGSGILHDEMPPEDLVQKGGLFHGVQLWVNLPRKLKMVPPQYQSIEASAVRLLTSADGTAIIRLIAGELGDYHGPGKTRTPITYAHISLQPDAQLRLLWPKGFSAIVYALSGKGTAGDENVPIKEGEAVVFGAGDVVQMRADKVQSAKSPRLEILALGGLPIREPIVSYGPFVMNTRAEILQAIEDFQSGRMGHIPAANLLGDDSSSSKS</sequence>
<name>A0A2T2X4U8_SULTH</name>